<dbReference type="WBParaSite" id="ECPE_0000302601-mRNA-1">
    <property type="protein sequence ID" value="ECPE_0000302601-mRNA-1"/>
    <property type="gene ID" value="ECPE_0000302601"/>
</dbReference>
<evidence type="ECO:0000313" key="1">
    <source>
        <dbReference type="EMBL" id="VDP68193.1"/>
    </source>
</evidence>
<protein>
    <submittedName>
        <fullName evidence="1 3">Uncharacterized protein</fullName>
    </submittedName>
</protein>
<accession>A0A183A7T8</accession>
<dbReference type="EMBL" id="UZAN01040033">
    <property type="protein sequence ID" value="VDP68193.1"/>
    <property type="molecule type" value="Genomic_DNA"/>
</dbReference>
<evidence type="ECO:0000313" key="3">
    <source>
        <dbReference type="WBParaSite" id="ECPE_0000302601-mRNA-1"/>
    </source>
</evidence>
<organism evidence="3">
    <name type="scientific">Echinostoma caproni</name>
    <dbReference type="NCBI Taxonomy" id="27848"/>
    <lineage>
        <taxon>Eukaryota</taxon>
        <taxon>Metazoa</taxon>
        <taxon>Spiralia</taxon>
        <taxon>Lophotrochozoa</taxon>
        <taxon>Platyhelminthes</taxon>
        <taxon>Trematoda</taxon>
        <taxon>Digenea</taxon>
        <taxon>Plagiorchiida</taxon>
        <taxon>Echinostomata</taxon>
        <taxon>Echinostomatoidea</taxon>
        <taxon>Echinostomatidae</taxon>
        <taxon>Echinostoma</taxon>
    </lineage>
</organism>
<evidence type="ECO:0000313" key="2">
    <source>
        <dbReference type="Proteomes" id="UP000272942"/>
    </source>
</evidence>
<name>A0A183A7T8_9TREM</name>
<dbReference type="AlphaFoldDB" id="A0A183A7T8"/>
<reference evidence="3" key="1">
    <citation type="submission" date="2016-06" db="UniProtKB">
        <authorList>
            <consortium name="WormBaseParasite"/>
        </authorList>
    </citation>
    <scope>IDENTIFICATION</scope>
</reference>
<keyword evidence="2" id="KW-1185">Reference proteome</keyword>
<dbReference type="Proteomes" id="UP000272942">
    <property type="component" value="Unassembled WGS sequence"/>
</dbReference>
<proteinExistence type="predicted"/>
<sequence length="114" mass="13014">MPNSNLDRTNAWNLSDSSYRPLPVDTAGIPVNANLVSRDFPVTRLIRTRFTRAEMMPLPNDRLKSYEERVLRIQCLFRFCPDASWCNLVSVSVASAWFEVLHDVHLSSVGTKMT</sequence>
<gene>
    <name evidence="1" type="ORF">ECPE_LOCUS3023</name>
</gene>
<reference evidence="1 2" key="2">
    <citation type="submission" date="2018-11" db="EMBL/GenBank/DDBJ databases">
        <authorList>
            <consortium name="Pathogen Informatics"/>
        </authorList>
    </citation>
    <scope>NUCLEOTIDE SEQUENCE [LARGE SCALE GENOMIC DNA]</scope>
    <source>
        <strain evidence="1 2">Egypt</strain>
    </source>
</reference>